<protein>
    <submittedName>
        <fullName evidence="6">Di-or tripeptidase</fullName>
    </submittedName>
</protein>
<keyword evidence="2" id="KW-0645">Protease</keyword>
<dbReference type="Pfam" id="PF01546">
    <property type="entry name" value="Peptidase_M20"/>
    <property type="match status" value="1"/>
</dbReference>
<name>A0A1N7KM71_9BACL</name>
<dbReference type="PANTHER" id="PTHR42994">
    <property type="entry name" value="PEPTIDASE T"/>
    <property type="match status" value="1"/>
</dbReference>
<evidence type="ECO:0000256" key="4">
    <source>
        <dbReference type="ARBA" id="ARBA00022801"/>
    </source>
</evidence>
<dbReference type="InterPro" id="IPR001261">
    <property type="entry name" value="ArgE/DapE_CS"/>
</dbReference>
<dbReference type="PROSITE" id="PS00759">
    <property type="entry name" value="ARGE_DAPE_CPG2_2"/>
    <property type="match status" value="1"/>
</dbReference>
<evidence type="ECO:0000313" key="6">
    <source>
        <dbReference type="EMBL" id="SIS62617.1"/>
    </source>
</evidence>
<reference evidence="7" key="1">
    <citation type="submission" date="2017-01" db="EMBL/GenBank/DDBJ databases">
        <authorList>
            <person name="Varghese N."/>
            <person name="Submissions S."/>
        </authorList>
    </citation>
    <scope>NUCLEOTIDE SEQUENCE [LARGE SCALE GENOMIC DNA]</scope>
    <source>
        <strain evidence="7">DSM 16176</strain>
    </source>
</reference>
<keyword evidence="5" id="KW-0482">Metalloprotease</keyword>
<dbReference type="Gene3D" id="3.40.630.10">
    <property type="entry name" value="Zn peptidases"/>
    <property type="match status" value="2"/>
</dbReference>
<keyword evidence="7" id="KW-1185">Reference proteome</keyword>
<comment type="cofactor">
    <cofactor evidence="1">
        <name>Zn(2+)</name>
        <dbReference type="ChEBI" id="CHEBI:29105"/>
    </cofactor>
</comment>
<accession>A0A1N7KM71</accession>
<dbReference type="Proteomes" id="UP000186156">
    <property type="component" value="Unassembled WGS sequence"/>
</dbReference>
<dbReference type="AlphaFoldDB" id="A0A1N7KM71"/>
<evidence type="ECO:0000313" key="7">
    <source>
        <dbReference type="Proteomes" id="UP000186156"/>
    </source>
</evidence>
<sequence length="357" mass="39054">MRAGSRVADDESALALFLRLLQIESPTGDERQAAVFCASWAERLGLSVEWEPVAVGDRLSANLWVGVPGDLARDPVLVCAHLDTRHPGLPALRRRTDGWLESGNGVPLGADDKAGVAAILAALTRIVREERPHPPIRVLLSAGEEVGSAGVRSSARARVRGWRAIVVDAESPVGTLVEGGYGRARLRLIYDAQTASHPFTVWRQLQEAIKHLGPGLSAQLLRFDPTDAGACAEFSIWCSPDCAWPLAHSRYQAWAADLVRRTQPRDAESEVLYPSYDVRASFWLLEVKRRLARSAPGLALIRMREGCDANWLASMGATPVNLGVGYEHAHTRAERVHEQSLAQLTRLLLAILTDPRE</sequence>
<dbReference type="STRING" id="252246.SAMN05421799_10242"/>
<dbReference type="GO" id="GO:0046872">
    <property type="term" value="F:metal ion binding"/>
    <property type="evidence" value="ECO:0007669"/>
    <property type="project" value="UniProtKB-KW"/>
</dbReference>
<dbReference type="RefSeq" id="WP_076344793.1">
    <property type="nucleotide sequence ID" value="NZ_FTOO01000002.1"/>
</dbReference>
<dbReference type="GO" id="GO:0008237">
    <property type="term" value="F:metallopeptidase activity"/>
    <property type="evidence" value="ECO:0007669"/>
    <property type="project" value="UniProtKB-KW"/>
</dbReference>
<gene>
    <name evidence="6" type="ORF">SAMN05421799_10242</name>
</gene>
<dbReference type="EMBL" id="FTOO01000002">
    <property type="protein sequence ID" value="SIS62617.1"/>
    <property type="molecule type" value="Genomic_DNA"/>
</dbReference>
<evidence type="ECO:0000256" key="5">
    <source>
        <dbReference type="ARBA" id="ARBA00023049"/>
    </source>
</evidence>
<dbReference type="InterPro" id="IPR002933">
    <property type="entry name" value="Peptidase_M20"/>
</dbReference>
<dbReference type="PANTHER" id="PTHR42994:SF2">
    <property type="entry name" value="PEPTIDASE"/>
    <property type="match status" value="1"/>
</dbReference>
<evidence type="ECO:0000256" key="1">
    <source>
        <dbReference type="ARBA" id="ARBA00001947"/>
    </source>
</evidence>
<evidence type="ECO:0000256" key="3">
    <source>
        <dbReference type="ARBA" id="ARBA00022723"/>
    </source>
</evidence>
<dbReference type="OrthoDB" id="9776600at2"/>
<dbReference type="GO" id="GO:0006508">
    <property type="term" value="P:proteolysis"/>
    <property type="evidence" value="ECO:0007669"/>
    <property type="project" value="UniProtKB-KW"/>
</dbReference>
<organism evidence="6 7">
    <name type="scientific">Alicyclobacillus vulcanalis</name>
    <dbReference type="NCBI Taxonomy" id="252246"/>
    <lineage>
        <taxon>Bacteria</taxon>
        <taxon>Bacillati</taxon>
        <taxon>Bacillota</taxon>
        <taxon>Bacilli</taxon>
        <taxon>Bacillales</taxon>
        <taxon>Alicyclobacillaceae</taxon>
        <taxon>Alicyclobacillus</taxon>
    </lineage>
</organism>
<keyword evidence="3" id="KW-0479">Metal-binding</keyword>
<dbReference type="SUPFAM" id="SSF53187">
    <property type="entry name" value="Zn-dependent exopeptidases"/>
    <property type="match status" value="1"/>
</dbReference>
<keyword evidence="4" id="KW-0378">Hydrolase</keyword>
<proteinExistence type="predicted"/>
<evidence type="ECO:0000256" key="2">
    <source>
        <dbReference type="ARBA" id="ARBA00022670"/>
    </source>
</evidence>